<dbReference type="InterPro" id="IPR008276">
    <property type="entry name" value="C_nuclsd_transpt"/>
</dbReference>
<comment type="caution">
    <text evidence="7">Lacks conserved residue(s) required for the propagation of feature annotation.</text>
</comment>
<evidence type="ECO:0000256" key="1">
    <source>
        <dbReference type="ARBA" id="ARBA00004651"/>
    </source>
</evidence>
<dbReference type="InterPro" id="IPR018270">
    <property type="entry name" value="C_nuclsd_transpt_met_bac"/>
</dbReference>
<feature type="domain" description="Concentrative nucleoside transporter C-terminal" evidence="9">
    <location>
        <begin position="195"/>
        <end position="400"/>
    </location>
</feature>
<evidence type="ECO:0000259" key="9">
    <source>
        <dbReference type="Pfam" id="PF07662"/>
    </source>
</evidence>
<dbReference type="PANTHER" id="PTHR10590">
    <property type="entry name" value="SODIUM/NUCLEOSIDE COTRANSPORTER"/>
    <property type="match status" value="1"/>
</dbReference>
<protein>
    <recommendedName>
        <fullName evidence="7">Nucleoside permease</fullName>
    </recommendedName>
</protein>
<dbReference type="RefSeq" id="WP_026679673.1">
    <property type="nucleotide sequence ID" value="NZ_BAAACY010000005.1"/>
</dbReference>
<dbReference type="Pfam" id="PF01773">
    <property type="entry name" value="Nucleos_tra2_N"/>
    <property type="match status" value="1"/>
</dbReference>
<proteinExistence type="inferred from homology"/>
<comment type="similarity">
    <text evidence="2 7">Belongs to the concentrative nucleoside transporter (CNT) (TC 2.A.41) family.</text>
</comment>
<comment type="caution">
    <text evidence="11">The sequence shown here is derived from an EMBL/GenBank/DDBJ whole genome shotgun (WGS) entry which is preliminary data.</text>
</comment>
<evidence type="ECO:0000313" key="11">
    <source>
        <dbReference type="EMBL" id="MBR7794608.1"/>
    </source>
</evidence>
<dbReference type="InterPro" id="IPR011657">
    <property type="entry name" value="CNT_C_dom"/>
</dbReference>
<keyword evidence="4 7" id="KW-0812">Transmembrane</keyword>
<evidence type="ECO:0000256" key="7">
    <source>
        <dbReference type="RuleBase" id="RU362018"/>
    </source>
</evidence>
<evidence type="ECO:0000256" key="2">
    <source>
        <dbReference type="ARBA" id="ARBA00009033"/>
    </source>
</evidence>
<feature type="transmembrane region" description="Helical" evidence="7">
    <location>
        <begin position="98"/>
        <end position="118"/>
    </location>
</feature>
<gene>
    <name evidence="11" type="ORF">KCX74_00960</name>
</gene>
<dbReference type="InterPro" id="IPR002668">
    <property type="entry name" value="CNT_N_dom"/>
</dbReference>
<evidence type="ECO:0000259" key="10">
    <source>
        <dbReference type="Pfam" id="PF07670"/>
    </source>
</evidence>
<keyword evidence="12" id="KW-1185">Reference proteome</keyword>
<keyword evidence="3" id="KW-1003">Cell membrane</keyword>
<dbReference type="NCBIfam" id="TIGR00804">
    <property type="entry name" value="nupC"/>
    <property type="match status" value="1"/>
</dbReference>
<reference evidence="11" key="1">
    <citation type="submission" date="2021-04" db="EMBL/GenBank/DDBJ databases">
        <title>Isolation and polyphasic classification of algal microorganism.</title>
        <authorList>
            <person name="Wang S."/>
        </authorList>
    </citation>
    <scope>NUCLEOTIDE SEQUENCE</scope>
    <source>
        <strain evidence="11">720a</strain>
    </source>
</reference>
<keyword evidence="7" id="KW-0813">Transport</keyword>
<evidence type="ECO:0000256" key="3">
    <source>
        <dbReference type="ARBA" id="ARBA00022475"/>
    </source>
</evidence>
<evidence type="ECO:0000256" key="6">
    <source>
        <dbReference type="ARBA" id="ARBA00023136"/>
    </source>
</evidence>
<sequence length="403" mass="42694">MEILWGMTGIIIILFIAFLLSKSKKSINFRTVIGALAIQFIFGFIVLKWELGRNFFKGITSIVEQIINTSNDGISFLFGGLLGMEGVGMIFAFQVLPVIIFFSSLISVLFYIGVMQVLTKAIGGFLSLILKTTKPESLSAAANIFVGLTEAPLVVKPYLEKMTKSELFAVMTGGAASVSGTVLVGYSLLGVPLDYLLAAAFMAAPAGLLIAKMLVPETEVQEEQLIKIDAEKDAQNIVDAASNGALVGLKLALNIGALLLAFISLIALVNLGLDWVSGLFGFEAITIEQILGYVMAPLAFIIGVPWDEAVQAGSFIGQKFVLNEFVAFSNFGAEIEHFSDKTVAVITFALCGFANLASMGMLIGGIGGLAPSRKNDLVRLAFLAIIGGTLANLLSAAIAGMLI</sequence>
<feature type="transmembrane region" description="Helical" evidence="7">
    <location>
        <begin position="6"/>
        <end position="21"/>
    </location>
</feature>
<name>A0A941DUP4_9BACI</name>
<dbReference type="GO" id="GO:0005337">
    <property type="term" value="F:nucleoside transmembrane transporter activity"/>
    <property type="evidence" value="ECO:0007669"/>
    <property type="project" value="InterPro"/>
</dbReference>
<dbReference type="AlphaFoldDB" id="A0A941DUP4"/>
<accession>A0A941DUP4</accession>
<evidence type="ECO:0000313" key="12">
    <source>
        <dbReference type="Proteomes" id="UP000675284"/>
    </source>
</evidence>
<organism evidence="11 12">
    <name type="scientific">Virgibacillus salarius</name>
    <dbReference type="NCBI Taxonomy" id="447199"/>
    <lineage>
        <taxon>Bacteria</taxon>
        <taxon>Bacillati</taxon>
        <taxon>Bacillota</taxon>
        <taxon>Bacilli</taxon>
        <taxon>Bacillales</taxon>
        <taxon>Bacillaceae</taxon>
        <taxon>Virgibacillus</taxon>
    </lineage>
</organism>
<feature type="transmembrane region" description="Helical" evidence="7">
    <location>
        <begin position="28"/>
        <end position="47"/>
    </location>
</feature>
<keyword evidence="5 7" id="KW-1133">Transmembrane helix</keyword>
<feature type="transmembrane region" description="Helical" evidence="7">
    <location>
        <begin position="251"/>
        <end position="273"/>
    </location>
</feature>
<evidence type="ECO:0000256" key="4">
    <source>
        <dbReference type="ARBA" id="ARBA00022692"/>
    </source>
</evidence>
<dbReference type="EMBL" id="JAGSOT010000002">
    <property type="protein sequence ID" value="MBR7794608.1"/>
    <property type="molecule type" value="Genomic_DNA"/>
</dbReference>
<dbReference type="Pfam" id="PF07670">
    <property type="entry name" value="Gate"/>
    <property type="match status" value="1"/>
</dbReference>
<comment type="subcellular location">
    <subcellularLocation>
        <location evidence="1">Cell membrane</location>
        <topology evidence="1">Multi-pass membrane protein</topology>
    </subcellularLocation>
</comment>
<dbReference type="GO" id="GO:0005886">
    <property type="term" value="C:plasma membrane"/>
    <property type="evidence" value="ECO:0007669"/>
    <property type="project" value="UniProtKB-SubCell"/>
</dbReference>
<dbReference type="Proteomes" id="UP000675284">
    <property type="component" value="Unassembled WGS sequence"/>
</dbReference>
<evidence type="ECO:0000259" key="8">
    <source>
        <dbReference type="Pfam" id="PF01773"/>
    </source>
</evidence>
<dbReference type="Pfam" id="PF07662">
    <property type="entry name" value="Nucleos_tra2_C"/>
    <property type="match status" value="1"/>
</dbReference>
<dbReference type="PANTHER" id="PTHR10590:SF4">
    <property type="entry name" value="SOLUTE CARRIER FAMILY 28 MEMBER 3"/>
    <property type="match status" value="1"/>
</dbReference>
<feature type="transmembrane region" description="Helical" evidence="7">
    <location>
        <begin position="343"/>
        <end position="368"/>
    </location>
</feature>
<feature type="domain" description="Concentrative nucleoside transporter N-terminal" evidence="8">
    <location>
        <begin position="9"/>
        <end position="81"/>
    </location>
</feature>
<feature type="transmembrane region" description="Helical" evidence="7">
    <location>
        <begin position="380"/>
        <end position="402"/>
    </location>
</feature>
<feature type="domain" description="Nucleoside transporter/FeoB GTPase Gate" evidence="10">
    <location>
        <begin position="92"/>
        <end position="186"/>
    </location>
</feature>
<feature type="transmembrane region" description="Helical" evidence="7">
    <location>
        <begin position="167"/>
        <end position="189"/>
    </location>
</feature>
<dbReference type="GO" id="GO:0015293">
    <property type="term" value="F:symporter activity"/>
    <property type="evidence" value="ECO:0007669"/>
    <property type="project" value="TreeGrafter"/>
</dbReference>
<evidence type="ECO:0000256" key="5">
    <source>
        <dbReference type="ARBA" id="ARBA00022989"/>
    </source>
</evidence>
<keyword evidence="6 7" id="KW-0472">Membrane</keyword>
<dbReference type="InterPro" id="IPR011642">
    <property type="entry name" value="Gate_dom"/>
</dbReference>